<dbReference type="InterPro" id="IPR038299">
    <property type="entry name" value="DAO_C_sf"/>
</dbReference>
<dbReference type="PRINTS" id="PR01001">
    <property type="entry name" value="FADG3PDH"/>
</dbReference>
<evidence type="ECO:0000256" key="1">
    <source>
        <dbReference type="ARBA" id="ARBA00001974"/>
    </source>
</evidence>
<feature type="domain" description="FAD dependent oxidoreductase" evidence="7">
    <location>
        <begin position="9"/>
        <end position="335"/>
    </location>
</feature>
<comment type="catalytic activity">
    <reaction evidence="6">
        <text>a quinone + sn-glycerol 3-phosphate = dihydroxyacetone phosphate + a quinol</text>
        <dbReference type="Rhea" id="RHEA:18977"/>
        <dbReference type="ChEBI" id="CHEBI:24646"/>
        <dbReference type="ChEBI" id="CHEBI:57597"/>
        <dbReference type="ChEBI" id="CHEBI:57642"/>
        <dbReference type="ChEBI" id="CHEBI:132124"/>
        <dbReference type="EC" id="1.1.5.3"/>
    </reaction>
</comment>
<reference evidence="8" key="1">
    <citation type="submission" date="2021-04" db="EMBL/GenBank/DDBJ databases">
        <authorList>
            <person name="Hornung B."/>
        </authorList>
    </citation>
    <scope>NUCLEOTIDE SEQUENCE</scope>
    <source>
        <strain evidence="8">G5G6</strain>
    </source>
</reference>
<keyword evidence="9" id="KW-1185">Reference proteome</keyword>
<dbReference type="Gene3D" id="6.10.250.1890">
    <property type="match status" value="1"/>
</dbReference>
<dbReference type="Gene3D" id="3.50.50.60">
    <property type="entry name" value="FAD/NAD(P)-binding domain"/>
    <property type="match status" value="1"/>
</dbReference>
<sequence>MSDPARIHDLLIVGGGINGAGIARDAAGRGLAVALCEKGDIAGATSWASSKLIHGGLRYLEHYDFRLVRESLQEREILLRIAPHLTHPLRFVMPHSSTSRPAWLIGLGLWLYDHLGGAKTLPPSAAVAFADSPYGAPLQAACRNGHVYSDVQTNDARLTIENVRDAAHHGASILPRTRLLSARRENGIWVCTLRTADALVFDMRFRAIANAAGPWAARMHTLLGGREDIGIQLVRGSHIVVPRLYAGDHAYTLQNDDGRIVFLLPFHDNFTLIGTTEVRVRDPDELPAASTEEVAYLCRATNRYLRNPIRPQDAVWTFAGVRPLLDDGKENLSQVSREYRFVLDQPRTGDAPLLTIIGGKLTTYRRLAEKALDRLAPTFPKMAPAWTAQALLPDRMIDSGADPGCDFGGGLCERDVRYFIEQEWAHDADDIMWRRTKAGLSMNRKQRDEFTLWLERNR</sequence>
<dbReference type="InterPro" id="IPR006076">
    <property type="entry name" value="FAD-dep_OxRdtase"/>
</dbReference>
<dbReference type="PANTHER" id="PTHR11985">
    <property type="entry name" value="GLYCEROL-3-PHOSPHATE DEHYDROGENASE"/>
    <property type="match status" value="1"/>
</dbReference>
<evidence type="ECO:0000256" key="2">
    <source>
        <dbReference type="ARBA" id="ARBA00007330"/>
    </source>
</evidence>
<comment type="similarity">
    <text evidence="2 6">Belongs to the FAD-dependent glycerol-3-phosphate dehydrogenase family.</text>
</comment>
<evidence type="ECO:0000259" key="7">
    <source>
        <dbReference type="Pfam" id="PF01266"/>
    </source>
</evidence>
<dbReference type="Gene3D" id="1.10.8.870">
    <property type="entry name" value="Alpha-glycerophosphate oxidase, cap domain"/>
    <property type="match status" value="1"/>
</dbReference>
<dbReference type="GO" id="GO:0009331">
    <property type="term" value="C:glycerol-3-phosphate dehydrogenase (FAD) complex"/>
    <property type="evidence" value="ECO:0007669"/>
    <property type="project" value="UniProtKB-UniRule"/>
</dbReference>
<organism evidence="8 9">
    <name type="scientific">Georgfuchsia toluolica</name>
    <dbReference type="NCBI Taxonomy" id="424218"/>
    <lineage>
        <taxon>Bacteria</taxon>
        <taxon>Pseudomonadati</taxon>
        <taxon>Pseudomonadota</taxon>
        <taxon>Betaproteobacteria</taxon>
        <taxon>Nitrosomonadales</taxon>
        <taxon>Sterolibacteriaceae</taxon>
        <taxon>Georgfuchsia</taxon>
    </lineage>
</organism>
<evidence type="ECO:0000256" key="5">
    <source>
        <dbReference type="ARBA" id="ARBA00023002"/>
    </source>
</evidence>
<dbReference type="SUPFAM" id="SSF51905">
    <property type="entry name" value="FAD/NAD(P)-binding domain"/>
    <property type="match status" value="1"/>
</dbReference>
<evidence type="ECO:0000313" key="9">
    <source>
        <dbReference type="Proteomes" id="UP000742786"/>
    </source>
</evidence>
<dbReference type="GO" id="GO:0004368">
    <property type="term" value="F:glycerol-3-phosphate dehydrogenase (quinone) activity"/>
    <property type="evidence" value="ECO:0007669"/>
    <property type="project" value="UniProtKB-EC"/>
</dbReference>
<gene>
    <name evidence="8" type="primary">glpD</name>
    <name evidence="8" type="ORF">GTOL_11715</name>
</gene>
<dbReference type="Pfam" id="PF01266">
    <property type="entry name" value="DAO"/>
    <property type="match status" value="1"/>
</dbReference>
<dbReference type="PANTHER" id="PTHR11985:SF15">
    <property type="entry name" value="GLYCEROL-3-PHOSPHATE DEHYDROGENASE, MITOCHONDRIAL"/>
    <property type="match status" value="1"/>
</dbReference>
<keyword evidence="4" id="KW-0274">FAD</keyword>
<comment type="cofactor">
    <cofactor evidence="1 6">
        <name>FAD</name>
        <dbReference type="ChEBI" id="CHEBI:57692"/>
    </cofactor>
</comment>
<proteinExistence type="inferred from homology"/>
<evidence type="ECO:0000256" key="6">
    <source>
        <dbReference type="RuleBase" id="RU361217"/>
    </source>
</evidence>
<accession>A0A916J4J4</accession>
<dbReference type="InterPro" id="IPR000447">
    <property type="entry name" value="G3P_DH_FAD-dep"/>
</dbReference>
<dbReference type="RefSeq" id="WP_220635754.1">
    <property type="nucleotide sequence ID" value="NZ_CAJQUM010000001.1"/>
</dbReference>
<dbReference type="PROSITE" id="PS00978">
    <property type="entry name" value="FAD_G3PDH_2"/>
    <property type="match status" value="1"/>
</dbReference>
<keyword evidence="3 6" id="KW-0285">Flavoprotein</keyword>
<name>A0A916J4J4_9PROT</name>
<dbReference type="InterPro" id="IPR036188">
    <property type="entry name" value="FAD/NAD-bd_sf"/>
</dbReference>
<dbReference type="AlphaFoldDB" id="A0A916J4J4"/>
<keyword evidence="5 6" id="KW-0560">Oxidoreductase</keyword>
<dbReference type="Proteomes" id="UP000742786">
    <property type="component" value="Unassembled WGS sequence"/>
</dbReference>
<dbReference type="Gene3D" id="3.30.9.10">
    <property type="entry name" value="D-Amino Acid Oxidase, subunit A, domain 2"/>
    <property type="match status" value="1"/>
</dbReference>
<evidence type="ECO:0000313" key="8">
    <source>
        <dbReference type="EMBL" id="CAG4883832.1"/>
    </source>
</evidence>
<evidence type="ECO:0000256" key="3">
    <source>
        <dbReference type="ARBA" id="ARBA00022630"/>
    </source>
</evidence>
<dbReference type="NCBIfam" id="NF008899">
    <property type="entry name" value="PRK12266.1"/>
    <property type="match status" value="1"/>
</dbReference>
<dbReference type="EC" id="1.1.5.3" evidence="6"/>
<dbReference type="NCBIfam" id="NF009906">
    <property type="entry name" value="PRK13369.1"/>
    <property type="match status" value="1"/>
</dbReference>
<evidence type="ECO:0000256" key="4">
    <source>
        <dbReference type="ARBA" id="ARBA00022827"/>
    </source>
</evidence>
<dbReference type="GO" id="GO:0046168">
    <property type="term" value="P:glycerol-3-phosphate catabolic process"/>
    <property type="evidence" value="ECO:0007669"/>
    <property type="project" value="TreeGrafter"/>
</dbReference>
<dbReference type="PROSITE" id="PS00977">
    <property type="entry name" value="FAD_G3PDH_1"/>
    <property type="match status" value="1"/>
</dbReference>
<comment type="caution">
    <text evidence="8">The sequence shown here is derived from an EMBL/GenBank/DDBJ whole genome shotgun (WGS) entry which is preliminary data.</text>
</comment>
<dbReference type="EMBL" id="CAJQUM010000001">
    <property type="protein sequence ID" value="CAG4883832.1"/>
    <property type="molecule type" value="Genomic_DNA"/>
</dbReference>
<protein>
    <recommendedName>
        <fullName evidence="6">Glycerol-3-phosphate dehydrogenase</fullName>
        <ecNumber evidence="6">1.1.5.3</ecNumber>
    </recommendedName>
</protein>